<reference evidence="4" key="1">
    <citation type="submission" date="2014-12" db="EMBL/GenBank/DDBJ databases">
        <title>Genome Sequence of Valsa Canker Pathogens Uncovers a Specific Adaption of Colonization on Woody Bark.</title>
        <authorList>
            <person name="Yin Z."/>
            <person name="Liu H."/>
            <person name="Gao X."/>
            <person name="Li Z."/>
            <person name="Song N."/>
            <person name="Ke X."/>
            <person name="Dai Q."/>
            <person name="Wu Y."/>
            <person name="Sun Y."/>
            <person name="Xu J.-R."/>
            <person name="Kang Z.K."/>
            <person name="Wang L."/>
            <person name="Huang L."/>
        </authorList>
    </citation>
    <scope>NUCLEOTIDE SEQUENCE [LARGE SCALE GENOMIC DNA]</scope>
    <source>
        <strain evidence="4">SXYL134</strain>
    </source>
</reference>
<accession>A0A194VH52</accession>
<dbReference type="AlphaFoldDB" id="A0A194VH52"/>
<evidence type="ECO:0000313" key="4">
    <source>
        <dbReference type="Proteomes" id="UP000078576"/>
    </source>
</evidence>
<evidence type="ECO:0000256" key="1">
    <source>
        <dbReference type="SAM" id="MobiDB-lite"/>
    </source>
</evidence>
<organism evidence="3 4">
    <name type="scientific">Cytospora mali</name>
    <name type="common">Apple Valsa canker fungus</name>
    <name type="synonym">Valsa mali</name>
    <dbReference type="NCBI Taxonomy" id="578113"/>
    <lineage>
        <taxon>Eukaryota</taxon>
        <taxon>Fungi</taxon>
        <taxon>Dikarya</taxon>
        <taxon>Ascomycota</taxon>
        <taxon>Pezizomycotina</taxon>
        <taxon>Sordariomycetes</taxon>
        <taxon>Sordariomycetidae</taxon>
        <taxon>Diaporthales</taxon>
        <taxon>Cytosporaceae</taxon>
        <taxon>Cytospora</taxon>
    </lineage>
</organism>
<dbReference type="Proteomes" id="UP000078576">
    <property type="component" value="Unassembled WGS sequence"/>
</dbReference>
<feature type="domain" description="Myb-like DNA-binding" evidence="2">
    <location>
        <begin position="7"/>
        <end position="54"/>
    </location>
</feature>
<name>A0A194VH52_CYTMA</name>
<dbReference type="OrthoDB" id="5353914at2759"/>
<feature type="region of interest" description="Disordered" evidence="1">
    <location>
        <begin position="125"/>
        <end position="151"/>
    </location>
</feature>
<dbReference type="Pfam" id="PF22980">
    <property type="entry name" value="Myb_DNA-bind_8"/>
    <property type="match status" value="1"/>
</dbReference>
<gene>
    <name evidence="3" type="ORF">VP1G_10319</name>
</gene>
<dbReference type="EMBL" id="KN714870">
    <property type="protein sequence ID" value="KUI63203.1"/>
    <property type="molecule type" value="Genomic_DNA"/>
</dbReference>
<dbReference type="InterPro" id="IPR054505">
    <property type="entry name" value="Myb_DNA-bind_8"/>
</dbReference>
<evidence type="ECO:0000313" key="3">
    <source>
        <dbReference type="EMBL" id="KUI63203.1"/>
    </source>
</evidence>
<feature type="compositionally biased region" description="Gly residues" evidence="1">
    <location>
        <begin position="56"/>
        <end position="65"/>
    </location>
</feature>
<sequence>MAPLDTEAQFKFLICCIKHTNAGKVDFGEVAKELEIVSKGAAAKRYERLMKAHGITGNGNTGRAGGSPAPSGSSVPTTPKTPANGRKALPNSRSSTNKKRKLAARGDDADDEEIKLEIKNEVKQELEQEAQQEADGSYTINPSGSPLEASATAMPVNMSGDAYSENDGASDEILLVSEARREHTGPAATVAFAQQMLTPPQESFYGFAGPASQLHRPSQQAIAVTSVPIRYEHNANYPPQTIPLVSPAELAGHWLHHPDPALFWSEATRLETSPDHVDHI</sequence>
<feature type="region of interest" description="Disordered" evidence="1">
    <location>
        <begin position="54"/>
        <end position="113"/>
    </location>
</feature>
<protein>
    <recommendedName>
        <fullName evidence="2">Myb-like DNA-binding domain-containing protein</fullName>
    </recommendedName>
</protein>
<feature type="compositionally biased region" description="Low complexity" evidence="1">
    <location>
        <begin position="66"/>
        <end position="78"/>
    </location>
</feature>
<evidence type="ECO:0000259" key="2">
    <source>
        <dbReference type="Pfam" id="PF22980"/>
    </source>
</evidence>
<keyword evidence="4" id="KW-1185">Reference proteome</keyword>
<dbReference type="STRING" id="694573.A0A194VH52"/>
<proteinExistence type="predicted"/>